<feature type="non-terminal residue" evidence="1">
    <location>
        <position position="67"/>
    </location>
</feature>
<reference evidence="1" key="1">
    <citation type="submission" date="2019-03" db="EMBL/GenBank/DDBJ databases">
        <title>Single cell metagenomics reveals metabolic interactions within the superorganism composed of flagellate Streblomastix strix and complex community of Bacteroidetes bacteria on its surface.</title>
        <authorList>
            <person name="Treitli S.C."/>
            <person name="Kolisko M."/>
            <person name="Husnik F."/>
            <person name="Keeling P."/>
            <person name="Hampl V."/>
        </authorList>
    </citation>
    <scope>NUCLEOTIDE SEQUENCE</scope>
    <source>
        <strain evidence="1">STM</strain>
    </source>
</reference>
<protein>
    <submittedName>
        <fullName evidence="1">Uncharacterized protein</fullName>
    </submittedName>
</protein>
<dbReference type="EMBL" id="SNRY01005472">
    <property type="protein sequence ID" value="KAA6314870.1"/>
    <property type="molecule type" value="Genomic_DNA"/>
</dbReference>
<proteinExistence type="predicted"/>
<evidence type="ECO:0000313" key="1">
    <source>
        <dbReference type="EMBL" id="KAA6314870.1"/>
    </source>
</evidence>
<organism evidence="1">
    <name type="scientific">termite gut metagenome</name>
    <dbReference type="NCBI Taxonomy" id="433724"/>
    <lineage>
        <taxon>unclassified sequences</taxon>
        <taxon>metagenomes</taxon>
        <taxon>organismal metagenomes</taxon>
    </lineage>
</organism>
<accession>A0A5J4Q1D0</accession>
<name>A0A5J4Q1D0_9ZZZZ</name>
<gene>
    <name evidence="1" type="ORF">EZS27_034584</name>
</gene>
<dbReference type="AlphaFoldDB" id="A0A5J4Q1D0"/>
<comment type="caution">
    <text evidence="1">The sequence shown here is derived from an EMBL/GenBank/DDBJ whole genome shotgun (WGS) entry which is preliminary data.</text>
</comment>
<sequence length="67" mass="7637">MSKKINQKINPVCIEKKNDPVISFKEQNSEFRLNNPGRKEIICVKVDGCAIKDGIRCDWMIIDSGVE</sequence>